<dbReference type="Gene3D" id="1.10.150.50">
    <property type="entry name" value="Transcription Factor, Ets-1"/>
    <property type="match status" value="2"/>
</dbReference>
<dbReference type="SUPFAM" id="SSF47769">
    <property type="entry name" value="SAM/Pointed domain"/>
    <property type="match status" value="2"/>
</dbReference>
<evidence type="ECO:0000313" key="5">
    <source>
        <dbReference type="EnsemblMetazoa" id="CapteP102982"/>
    </source>
</evidence>
<organism evidence="4">
    <name type="scientific">Capitella teleta</name>
    <name type="common">Polychaete worm</name>
    <dbReference type="NCBI Taxonomy" id="283909"/>
    <lineage>
        <taxon>Eukaryota</taxon>
        <taxon>Metazoa</taxon>
        <taxon>Spiralia</taxon>
        <taxon>Lophotrochozoa</taxon>
        <taxon>Annelida</taxon>
        <taxon>Polychaeta</taxon>
        <taxon>Sedentaria</taxon>
        <taxon>Scolecida</taxon>
        <taxon>Capitellidae</taxon>
        <taxon>Capitella</taxon>
    </lineage>
</organism>
<sequence length="159" mass="18211">WLADLHFEEYLHLFVDAGYDMPTISRMTPEDLTAVGITKPAHRKRLKAELSKLHIHDGIPDFKPVDVAEWLQLLNLMEYTTTLLSEGYSDIDTVTDITWEDLEEIGIKRLVNVNLTQICMMTFVDSRNSSSDDAEVFNDIDNMLQDLTMELDAMLDDVS</sequence>
<dbReference type="OMA" id="MHTITRM"/>
<evidence type="ECO:0000313" key="6">
    <source>
        <dbReference type="Proteomes" id="UP000014760"/>
    </source>
</evidence>
<gene>
    <name evidence="4" type="ORF">CAPTEDRAFT_102982</name>
</gene>
<evidence type="ECO:0000259" key="3">
    <source>
        <dbReference type="PROSITE" id="PS50105"/>
    </source>
</evidence>
<evidence type="ECO:0000313" key="4">
    <source>
        <dbReference type="EMBL" id="ELT94364.1"/>
    </source>
</evidence>
<reference evidence="5" key="3">
    <citation type="submission" date="2015-06" db="UniProtKB">
        <authorList>
            <consortium name="EnsemblMetazoa"/>
        </authorList>
    </citation>
    <scope>IDENTIFICATION</scope>
</reference>
<feature type="domain" description="SAM" evidence="3">
    <location>
        <begin position="62"/>
        <end position="107"/>
    </location>
</feature>
<dbReference type="InterPro" id="IPR033635">
    <property type="entry name" value="ANKS1/Caskin"/>
</dbReference>
<dbReference type="InterPro" id="IPR013761">
    <property type="entry name" value="SAM/pointed_sf"/>
</dbReference>
<dbReference type="PROSITE" id="PS50105">
    <property type="entry name" value="SAM_DOMAIN"/>
    <property type="match status" value="2"/>
</dbReference>
<keyword evidence="2" id="KW-0040">ANK repeat</keyword>
<reference evidence="4 6" key="2">
    <citation type="journal article" date="2013" name="Nature">
        <title>Insights into bilaterian evolution from three spiralian genomes.</title>
        <authorList>
            <person name="Simakov O."/>
            <person name="Marletaz F."/>
            <person name="Cho S.J."/>
            <person name="Edsinger-Gonzales E."/>
            <person name="Havlak P."/>
            <person name="Hellsten U."/>
            <person name="Kuo D.H."/>
            <person name="Larsson T."/>
            <person name="Lv J."/>
            <person name="Arendt D."/>
            <person name="Savage R."/>
            <person name="Osoegawa K."/>
            <person name="de Jong P."/>
            <person name="Grimwood J."/>
            <person name="Chapman J.A."/>
            <person name="Shapiro H."/>
            <person name="Aerts A."/>
            <person name="Otillar R.P."/>
            <person name="Terry A.Y."/>
            <person name="Boore J.L."/>
            <person name="Grigoriev I.V."/>
            <person name="Lindberg D.R."/>
            <person name="Seaver E.C."/>
            <person name="Weisblat D.A."/>
            <person name="Putnam N.H."/>
            <person name="Rokhsar D.S."/>
        </authorList>
    </citation>
    <scope>NUCLEOTIDE SEQUENCE</scope>
    <source>
        <strain evidence="4 6">I ESC-2004</strain>
    </source>
</reference>
<keyword evidence="6" id="KW-1185">Reference proteome</keyword>
<dbReference type="Pfam" id="PF00536">
    <property type="entry name" value="SAM_1"/>
    <property type="match status" value="2"/>
</dbReference>
<proteinExistence type="predicted"/>
<feature type="domain" description="SAM" evidence="3">
    <location>
        <begin position="1"/>
        <end position="56"/>
    </location>
</feature>
<feature type="non-terminal residue" evidence="4">
    <location>
        <position position="1"/>
    </location>
</feature>
<evidence type="ECO:0000256" key="2">
    <source>
        <dbReference type="ARBA" id="ARBA00023043"/>
    </source>
</evidence>
<dbReference type="OrthoDB" id="5314041at2759"/>
<accession>R7TL36</accession>
<dbReference type="Proteomes" id="UP000014760">
    <property type="component" value="Unassembled WGS sequence"/>
</dbReference>
<protein>
    <recommendedName>
        <fullName evidence="3">SAM domain-containing protein</fullName>
    </recommendedName>
</protein>
<dbReference type="PANTHER" id="PTHR24174:SF16">
    <property type="entry name" value="CASKIN-2"/>
    <property type="match status" value="1"/>
</dbReference>
<dbReference type="EMBL" id="KB309449">
    <property type="protein sequence ID" value="ELT94364.1"/>
    <property type="molecule type" value="Genomic_DNA"/>
</dbReference>
<name>R7TL36_CAPTE</name>
<dbReference type="EnsemblMetazoa" id="CapteT102982">
    <property type="protein sequence ID" value="CapteP102982"/>
    <property type="gene ID" value="CapteG102982"/>
</dbReference>
<dbReference type="InterPro" id="IPR001660">
    <property type="entry name" value="SAM"/>
</dbReference>
<dbReference type="FunFam" id="1.10.150.50:FF:000028">
    <property type="entry name" value="caskin-2 isoform X2"/>
    <property type="match status" value="1"/>
</dbReference>
<dbReference type="SMART" id="SM00454">
    <property type="entry name" value="SAM"/>
    <property type="match status" value="2"/>
</dbReference>
<dbReference type="AlphaFoldDB" id="R7TL36"/>
<reference evidence="6" key="1">
    <citation type="submission" date="2012-12" db="EMBL/GenBank/DDBJ databases">
        <authorList>
            <person name="Hellsten U."/>
            <person name="Grimwood J."/>
            <person name="Chapman J.A."/>
            <person name="Shapiro H."/>
            <person name="Aerts A."/>
            <person name="Otillar R.P."/>
            <person name="Terry A.Y."/>
            <person name="Boore J.L."/>
            <person name="Simakov O."/>
            <person name="Marletaz F."/>
            <person name="Cho S.-J."/>
            <person name="Edsinger-Gonzales E."/>
            <person name="Havlak P."/>
            <person name="Kuo D.-H."/>
            <person name="Larsson T."/>
            <person name="Lv J."/>
            <person name="Arendt D."/>
            <person name="Savage R."/>
            <person name="Osoegawa K."/>
            <person name="de Jong P."/>
            <person name="Lindberg D.R."/>
            <person name="Seaver E.C."/>
            <person name="Weisblat D.A."/>
            <person name="Putnam N.H."/>
            <person name="Grigoriev I.V."/>
            <person name="Rokhsar D.S."/>
        </authorList>
    </citation>
    <scope>NUCLEOTIDE SEQUENCE</scope>
    <source>
        <strain evidence="6">I ESC-2004</strain>
    </source>
</reference>
<evidence type="ECO:0000256" key="1">
    <source>
        <dbReference type="ARBA" id="ARBA00022737"/>
    </source>
</evidence>
<dbReference type="HOGENOM" id="CLU_1665077_0_0_1"/>
<dbReference type="PANTHER" id="PTHR24174">
    <property type="entry name" value="ANKYRIN REPEAT AND STERILE ALPHA MOTIF DOMAIN-CONTAINING PROTEIN 1"/>
    <property type="match status" value="1"/>
</dbReference>
<dbReference type="STRING" id="283909.R7TL36"/>
<dbReference type="EMBL" id="AMQN01002518">
    <property type="status" value="NOT_ANNOTATED_CDS"/>
    <property type="molecule type" value="Genomic_DNA"/>
</dbReference>
<keyword evidence="1" id="KW-0677">Repeat</keyword>